<dbReference type="EMBL" id="CAJZBQ010000018">
    <property type="protein sequence ID" value="CAG9317262.1"/>
    <property type="molecule type" value="Genomic_DNA"/>
</dbReference>
<accession>A0AAU9J6A5</accession>
<proteinExistence type="predicted"/>
<evidence type="ECO:0000313" key="2">
    <source>
        <dbReference type="Proteomes" id="UP001162131"/>
    </source>
</evidence>
<sequence>MYLNPFGPARQIADKPETYATMAIQSRKPLTLDASASTNPFAPAQEHFSAFISRVNPFQSFQSPIHAVQSTYQGAPSEDSEGYEGYEDSEAFQDYESYDDYENYEDYIGHEDYEDHEDYDNYENYENYENYMSYYEDYEDYEDYRDYEEDAFVEVPADFEEDIWAKFTWWASSQNEEVLDSSELVQVHASMRNCGEELTIAESPKKKSEVVEYRSPAKRWRNGKNGAIIDGIIENDGNIGVRGIIEGKMKNLYCSRQWASNSKKD</sequence>
<dbReference type="Proteomes" id="UP001162131">
    <property type="component" value="Unassembled WGS sequence"/>
</dbReference>
<gene>
    <name evidence="1" type="ORF">BSTOLATCC_MIC19117</name>
</gene>
<name>A0AAU9J6A5_9CILI</name>
<organism evidence="1 2">
    <name type="scientific">Blepharisma stoltei</name>
    <dbReference type="NCBI Taxonomy" id="1481888"/>
    <lineage>
        <taxon>Eukaryota</taxon>
        <taxon>Sar</taxon>
        <taxon>Alveolata</taxon>
        <taxon>Ciliophora</taxon>
        <taxon>Postciliodesmatophora</taxon>
        <taxon>Heterotrichea</taxon>
        <taxon>Heterotrichida</taxon>
        <taxon>Blepharismidae</taxon>
        <taxon>Blepharisma</taxon>
    </lineage>
</organism>
<keyword evidence="2" id="KW-1185">Reference proteome</keyword>
<comment type="caution">
    <text evidence="1">The sequence shown here is derived from an EMBL/GenBank/DDBJ whole genome shotgun (WGS) entry which is preliminary data.</text>
</comment>
<evidence type="ECO:0000313" key="1">
    <source>
        <dbReference type="EMBL" id="CAG9317262.1"/>
    </source>
</evidence>
<reference evidence="1" key="1">
    <citation type="submission" date="2021-09" db="EMBL/GenBank/DDBJ databases">
        <authorList>
            <consortium name="AG Swart"/>
            <person name="Singh M."/>
            <person name="Singh A."/>
            <person name="Seah K."/>
            <person name="Emmerich C."/>
        </authorList>
    </citation>
    <scope>NUCLEOTIDE SEQUENCE</scope>
    <source>
        <strain evidence="1">ATCC30299</strain>
    </source>
</reference>
<dbReference type="AlphaFoldDB" id="A0AAU9J6A5"/>
<protein>
    <submittedName>
        <fullName evidence="1">Uncharacterized protein</fullName>
    </submittedName>
</protein>